<gene>
    <name evidence="1" type="ORF">LQ356_01660</name>
</gene>
<name>A0ABZ2TRK6_9BACT</name>
<evidence type="ECO:0000313" key="2">
    <source>
        <dbReference type="Proteomes" id="UP001622612"/>
    </source>
</evidence>
<reference evidence="1" key="1">
    <citation type="submission" date="2021-11" db="EMBL/GenBank/DDBJ databases">
        <title>The first genome sequence of unculturable Mycoplasma faucium obtained by de novo assembly of metagenomic reads.</title>
        <authorList>
            <person name="Sabat A.J."/>
            <person name="Bathoorn E."/>
            <person name="Akkerboom V."/>
            <person name="Friedrich A.W."/>
        </authorList>
    </citation>
    <scope>NUCLEOTIDE SEQUENCE [LARGE SCALE GENOMIC DNA]</scope>
    <source>
        <strain evidence="1">UMCG-MFM1</strain>
    </source>
</reference>
<evidence type="ECO:0000313" key="1">
    <source>
        <dbReference type="EMBL" id="WYM97586.1"/>
    </source>
</evidence>
<accession>A0ABZ2TRK6</accession>
<organism evidence="1 2">
    <name type="scientific">Metamycoplasma faucium</name>
    <dbReference type="NCBI Taxonomy" id="56142"/>
    <lineage>
        <taxon>Bacteria</taxon>
        <taxon>Bacillati</taxon>
        <taxon>Mycoplasmatota</taxon>
        <taxon>Mycoplasmoidales</taxon>
        <taxon>Metamycoplasmataceae</taxon>
        <taxon>Metamycoplasma</taxon>
    </lineage>
</organism>
<keyword evidence="2" id="KW-1185">Reference proteome</keyword>
<dbReference type="EMBL" id="CP088155">
    <property type="protein sequence ID" value="WYM97586.1"/>
    <property type="molecule type" value="Genomic_DNA"/>
</dbReference>
<sequence>MEKKIRQIKTTFICNIIKNVDNFSIAFINFMSKNMNIIKNIYINRIMVNNVSC</sequence>
<dbReference type="RefSeq" id="WP_405312123.1">
    <property type="nucleotide sequence ID" value="NZ_CP088155.1"/>
</dbReference>
<dbReference type="Proteomes" id="UP001622612">
    <property type="component" value="Chromosome"/>
</dbReference>
<protein>
    <submittedName>
        <fullName evidence="1">Uncharacterized protein</fullName>
    </submittedName>
</protein>
<proteinExistence type="predicted"/>